<organism evidence="1 2">
    <name type="scientific">Smittium megazygosporum</name>
    <dbReference type="NCBI Taxonomy" id="133381"/>
    <lineage>
        <taxon>Eukaryota</taxon>
        <taxon>Fungi</taxon>
        <taxon>Fungi incertae sedis</taxon>
        <taxon>Zoopagomycota</taxon>
        <taxon>Kickxellomycotina</taxon>
        <taxon>Harpellomycetes</taxon>
        <taxon>Harpellales</taxon>
        <taxon>Legeriomycetaceae</taxon>
        <taxon>Smittium</taxon>
    </lineage>
</organism>
<accession>A0A2T9XZA9</accession>
<dbReference type="OrthoDB" id="2500246at2759"/>
<comment type="caution">
    <text evidence="1">The sequence shown here is derived from an EMBL/GenBank/DDBJ whole genome shotgun (WGS) entry which is preliminary data.</text>
</comment>
<reference evidence="1 2" key="1">
    <citation type="journal article" date="2018" name="MBio">
        <title>Comparative Genomics Reveals the Core Gene Toolbox for the Fungus-Insect Symbiosis.</title>
        <authorList>
            <person name="Wang Y."/>
            <person name="Stata M."/>
            <person name="Wang W."/>
            <person name="Stajich J.E."/>
            <person name="White M.M."/>
            <person name="Moncalvo J.M."/>
        </authorList>
    </citation>
    <scope>NUCLEOTIDE SEQUENCE [LARGE SCALE GENOMIC DNA]</scope>
    <source>
        <strain evidence="1 2">SC-DP-2</strain>
    </source>
</reference>
<evidence type="ECO:0000313" key="2">
    <source>
        <dbReference type="Proteomes" id="UP000245609"/>
    </source>
</evidence>
<dbReference type="Proteomes" id="UP000245609">
    <property type="component" value="Unassembled WGS sequence"/>
</dbReference>
<proteinExistence type="predicted"/>
<dbReference type="EMBL" id="MBFS01003676">
    <property type="protein sequence ID" value="PVU85364.1"/>
    <property type="molecule type" value="Genomic_DNA"/>
</dbReference>
<protein>
    <submittedName>
        <fullName evidence="1">Uncharacterized protein</fullName>
    </submittedName>
</protein>
<dbReference type="AlphaFoldDB" id="A0A2T9XZA9"/>
<gene>
    <name evidence="1" type="ORF">BB560_007048</name>
</gene>
<keyword evidence="2" id="KW-1185">Reference proteome</keyword>
<name>A0A2T9XZA9_9FUNG</name>
<sequence length="109" mass="11733">MDAVNATARKLDLTQLLLAHTAISLVGALASYPSYNLPVFLYGLVVSQQSNGSQKQFNQPFTVATAVQALASERYSNVGLSFTADEEFGQYNDEDATPIGFSAELPREA</sequence>
<evidence type="ECO:0000313" key="1">
    <source>
        <dbReference type="EMBL" id="PVU85364.1"/>
    </source>
</evidence>